<dbReference type="Proteomes" id="UP000059680">
    <property type="component" value="Chromosome 7"/>
</dbReference>
<organism evidence="2 3">
    <name type="scientific">Oryza sativa subsp. japonica</name>
    <name type="common">Rice</name>
    <dbReference type="NCBI Taxonomy" id="39947"/>
    <lineage>
        <taxon>Eukaryota</taxon>
        <taxon>Viridiplantae</taxon>
        <taxon>Streptophyta</taxon>
        <taxon>Embryophyta</taxon>
        <taxon>Tracheophyta</taxon>
        <taxon>Spermatophyta</taxon>
        <taxon>Magnoliopsida</taxon>
        <taxon>Liliopsida</taxon>
        <taxon>Poales</taxon>
        <taxon>Poaceae</taxon>
        <taxon>BOP clade</taxon>
        <taxon>Oryzoideae</taxon>
        <taxon>Oryzeae</taxon>
        <taxon>Oryzinae</taxon>
        <taxon>Oryza</taxon>
        <taxon>Oryza sativa</taxon>
    </lineage>
</organism>
<proteinExistence type="predicted"/>
<name>A0A0P0X4M3_ORYSJ</name>
<keyword evidence="3" id="KW-1185">Reference proteome</keyword>
<evidence type="ECO:0000313" key="3">
    <source>
        <dbReference type="Proteomes" id="UP000059680"/>
    </source>
</evidence>
<sequence length="149" mass="15711">MDGDRRSGGGGGCAHQDAADAVGRTTKPYLLAGWMGIGGSGGGRAVEVAKSKKARRALAVKMSAVCKSQQATNGLWARLFLGRSRYKMRGSPKLAIATSGGSTGKPKLPPVRQHNQIPLLPKPARQTRFMHAEHDMIYADDKGACPKAA</sequence>
<dbReference type="AlphaFoldDB" id="A0A0P0X4M3"/>
<reference evidence="2 3" key="2">
    <citation type="journal article" date="2013" name="Plant Cell Physiol.">
        <title>Rice Annotation Project Database (RAP-DB): an integrative and interactive database for rice genomics.</title>
        <authorList>
            <person name="Sakai H."/>
            <person name="Lee S.S."/>
            <person name="Tanaka T."/>
            <person name="Numa H."/>
            <person name="Kim J."/>
            <person name="Kawahara Y."/>
            <person name="Wakimoto H."/>
            <person name="Yang C.C."/>
            <person name="Iwamoto M."/>
            <person name="Abe T."/>
            <person name="Yamada Y."/>
            <person name="Muto A."/>
            <person name="Inokuchi H."/>
            <person name="Ikemura T."/>
            <person name="Matsumoto T."/>
            <person name="Sasaki T."/>
            <person name="Itoh T."/>
        </authorList>
    </citation>
    <scope>NUCLEOTIDE SEQUENCE [LARGE SCALE GENOMIC DNA]</scope>
    <source>
        <strain evidence="3">cv. Nipponbare</strain>
    </source>
</reference>
<reference evidence="3" key="1">
    <citation type="journal article" date="2005" name="Nature">
        <title>The map-based sequence of the rice genome.</title>
        <authorList>
            <consortium name="International rice genome sequencing project (IRGSP)"/>
            <person name="Matsumoto T."/>
            <person name="Wu J."/>
            <person name="Kanamori H."/>
            <person name="Katayose Y."/>
            <person name="Fujisawa M."/>
            <person name="Namiki N."/>
            <person name="Mizuno H."/>
            <person name="Yamamoto K."/>
            <person name="Antonio B.A."/>
            <person name="Baba T."/>
            <person name="Sakata K."/>
            <person name="Nagamura Y."/>
            <person name="Aoki H."/>
            <person name="Arikawa K."/>
            <person name="Arita K."/>
            <person name="Bito T."/>
            <person name="Chiden Y."/>
            <person name="Fujitsuka N."/>
            <person name="Fukunaka R."/>
            <person name="Hamada M."/>
            <person name="Harada C."/>
            <person name="Hayashi A."/>
            <person name="Hijishita S."/>
            <person name="Honda M."/>
            <person name="Hosokawa S."/>
            <person name="Ichikawa Y."/>
            <person name="Idonuma A."/>
            <person name="Iijima M."/>
            <person name="Ikeda M."/>
            <person name="Ikeno M."/>
            <person name="Ito K."/>
            <person name="Ito S."/>
            <person name="Ito T."/>
            <person name="Ito Y."/>
            <person name="Ito Y."/>
            <person name="Iwabuchi A."/>
            <person name="Kamiya K."/>
            <person name="Karasawa W."/>
            <person name="Kurita K."/>
            <person name="Katagiri S."/>
            <person name="Kikuta A."/>
            <person name="Kobayashi H."/>
            <person name="Kobayashi N."/>
            <person name="Machita K."/>
            <person name="Maehara T."/>
            <person name="Masukawa M."/>
            <person name="Mizubayashi T."/>
            <person name="Mukai Y."/>
            <person name="Nagasaki H."/>
            <person name="Nagata Y."/>
            <person name="Naito S."/>
            <person name="Nakashima M."/>
            <person name="Nakama Y."/>
            <person name="Nakamichi Y."/>
            <person name="Nakamura M."/>
            <person name="Meguro A."/>
            <person name="Negishi M."/>
            <person name="Ohta I."/>
            <person name="Ohta T."/>
            <person name="Okamoto M."/>
            <person name="Ono N."/>
            <person name="Saji S."/>
            <person name="Sakaguchi M."/>
            <person name="Sakai K."/>
            <person name="Shibata M."/>
            <person name="Shimokawa T."/>
            <person name="Song J."/>
            <person name="Takazaki Y."/>
            <person name="Terasawa K."/>
            <person name="Tsugane M."/>
            <person name="Tsuji K."/>
            <person name="Ueda S."/>
            <person name="Waki K."/>
            <person name="Yamagata H."/>
            <person name="Yamamoto M."/>
            <person name="Yamamoto S."/>
            <person name="Yamane H."/>
            <person name="Yoshiki S."/>
            <person name="Yoshihara R."/>
            <person name="Yukawa K."/>
            <person name="Zhong H."/>
            <person name="Yano M."/>
            <person name="Yuan Q."/>
            <person name="Ouyang S."/>
            <person name="Liu J."/>
            <person name="Jones K.M."/>
            <person name="Gansberger K."/>
            <person name="Moffat K."/>
            <person name="Hill J."/>
            <person name="Bera J."/>
            <person name="Fadrosh D."/>
            <person name="Jin S."/>
            <person name="Johri S."/>
            <person name="Kim M."/>
            <person name="Overton L."/>
            <person name="Reardon M."/>
            <person name="Tsitrin T."/>
            <person name="Vuong H."/>
            <person name="Weaver B."/>
            <person name="Ciecko A."/>
            <person name="Tallon L."/>
            <person name="Jackson J."/>
            <person name="Pai G."/>
            <person name="Aken S.V."/>
            <person name="Utterback T."/>
            <person name="Reidmuller S."/>
            <person name="Feldblyum T."/>
            <person name="Hsiao J."/>
            <person name="Zismann V."/>
            <person name="Iobst S."/>
            <person name="de Vazeille A.R."/>
            <person name="Buell C.R."/>
            <person name="Ying K."/>
            <person name="Li Y."/>
            <person name="Lu T."/>
            <person name="Huang Y."/>
            <person name="Zhao Q."/>
            <person name="Feng Q."/>
            <person name="Zhang L."/>
            <person name="Zhu J."/>
            <person name="Weng Q."/>
            <person name="Mu J."/>
            <person name="Lu Y."/>
            <person name="Fan D."/>
            <person name="Liu Y."/>
            <person name="Guan J."/>
            <person name="Zhang Y."/>
            <person name="Yu S."/>
            <person name="Liu X."/>
            <person name="Zhang Y."/>
            <person name="Hong G."/>
            <person name="Han B."/>
            <person name="Choisne N."/>
            <person name="Demange N."/>
            <person name="Orjeda G."/>
            <person name="Samain S."/>
            <person name="Cattolico L."/>
            <person name="Pelletier E."/>
            <person name="Couloux A."/>
            <person name="Segurens B."/>
            <person name="Wincker P."/>
            <person name="D'Hont A."/>
            <person name="Scarpelli C."/>
            <person name="Weissenbach J."/>
            <person name="Salanoubat M."/>
            <person name="Quetier F."/>
            <person name="Yu Y."/>
            <person name="Kim H.R."/>
            <person name="Rambo T."/>
            <person name="Currie J."/>
            <person name="Collura K."/>
            <person name="Luo M."/>
            <person name="Yang T."/>
            <person name="Ammiraju J.S.S."/>
            <person name="Engler F."/>
            <person name="Soderlund C."/>
            <person name="Wing R.A."/>
            <person name="Palmer L.E."/>
            <person name="de la Bastide M."/>
            <person name="Spiegel L."/>
            <person name="Nascimento L."/>
            <person name="Zutavern T."/>
            <person name="O'Shaughnessy A."/>
            <person name="Dike S."/>
            <person name="Dedhia N."/>
            <person name="Preston R."/>
            <person name="Balija V."/>
            <person name="McCombie W.R."/>
            <person name="Chow T."/>
            <person name="Chen H."/>
            <person name="Chung M."/>
            <person name="Chen C."/>
            <person name="Shaw J."/>
            <person name="Wu H."/>
            <person name="Hsiao K."/>
            <person name="Chao Y."/>
            <person name="Chu M."/>
            <person name="Cheng C."/>
            <person name="Hour A."/>
            <person name="Lee P."/>
            <person name="Lin S."/>
            <person name="Lin Y."/>
            <person name="Liou J."/>
            <person name="Liu S."/>
            <person name="Hsing Y."/>
            <person name="Raghuvanshi S."/>
            <person name="Mohanty A."/>
            <person name="Bharti A.K."/>
            <person name="Gaur A."/>
            <person name="Gupta V."/>
            <person name="Kumar D."/>
            <person name="Ravi V."/>
            <person name="Vij S."/>
            <person name="Kapur A."/>
            <person name="Khurana P."/>
            <person name="Khurana P."/>
            <person name="Khurana J.P."/>
            <person name="Tyagi A.K."/>
            <person name="Gaikwad K."/>
            <person name="Singh A."/>
            <person name="Dalal V."/>
            <person name="Srivastava S."/>
            <person name="Dixit A."/>
            <person name="Pal A.K."/>
            <person name="Ghazi I.A."/>
            <person name="Yadav M."/>
            <person name="Pandit A."/>
            <person name="Bhargava A."/>
            <person name="Sureshbabu K."/>
            <person name="Batra K."/>
            <person name="Sharma T.R."/>
            <person name="Mohapatra T."/>
            <person name="Singh N.K."/>
            <person name="Messing J."/>
            <person name="Nelson A.B."/>
            <person name="Fuks G."/>
            <person name="Kavchok S."/>
            <person name="Keizer G."/>
            <person name="Linton E."/>
            <person name="Llaca V."/>
            <person name="Song R."/>
            <person name="Tanyolac B."/>
            <person name="Young S."/>
            <person name="Ho-Il K."/>
            <person name="Hahn J.H."/>
            <person name="Sangsakoo G."/>
            <person name="Vanavichit A."/>
            <person name="de Mattos Luiz.A.T."/>
            <person name="Zimmer P.D."/>
            <person name="Malone G."/>
            <person name="Dellagostin O."/>
            <person name="de Oliveira A.C."/>
            <person name="Bevan M."/>
            <person name="Bancroft I."/>
            <person name="Minx P."/>
            <person name="Cordum H."/>
            <person name="Wilson R."/>
            <person name="Cheng Z."/>
            <person name="Jin W."/>
            <person name="Jiang J."/>
            <person name="Leong S.A."/>
            <person name="Iwama H."/>
            <person name="Gojobori T."/>
            <person name="Itoh T."/>
            <person name="Niimura Y."/>
            <person name="Fujii Y."/>
            <person name="Habara T."/>
            <person name="Sakai H."/>
            <person name="Sato Y."/>
            <person name="Wilson G."/>
            <person name="Kumar K."/>
            <person name="McCouch S."/>
            <person name="Juretic N."/>
            <person name="Hoen D."/>
            <person name="Wright S."/>
            <person name="Bruskiewich R."/>
            <person name="Bureau T."/>
            <person name="Miyao A."/>
            <person name="Hirochika H."/>
            <person name="Nishikawa T."/>
            <person name="Kadowaki K."/>
            <person name="Sugiura M."/>
            <person name="Burr B."/>
            <person name="Sasaki T."/>
        </authorList>
    </citation>
    <scope>NUCLEOTIDE SEQUENCE [LARGE SCALE GENOMIC DNA]</scope>
    <source>
        <strain evidence="3">cv. Nipponbare</strain>
    </source>
</reference>
<protein>
    <submittedName>
        <fullName evidence="2">Os07g0265925 protein</fullName>
    </submittedName>
</protein>
<dbReference type="InParanoid" id="A0A0P0X4M3"/>
<gene>
    <name evidence="2" type="ordered locus">Os07g0265925</name>
    <name evidence="2" type="ORF">OSNPB_070265925</name>
</gene>
<evidence type="ECO:0000313" key="2">
    <source>
        <dbReference type="EMBL" id="BAT00916.1"/>
    </source>
</evidence>
<dbReference type="PaxDb" id="39947-A0A0P0X4M3"/>
<reference evidence="2 3" key="3">
    <citation type="journal article" date="2013" name="Rice">
        <title>Improvement of the Oryza sativa Nipponbare reference genome using next generation sequence and optical map data.</title>
        <authorList>
            <person name="Kawahara Y."/>
            <person name="de la Bastide M."/>
            <person name="Hamilton J.P."/>
            <person name="Kanamori H."/>
            <person name="McCombie W.R."/>
            <person name="Ouyang S."/>
            <person name="Schwartz D.C."/>
            <person name="Tanaka T."/>
            <person name="Wu J."/>
            <person name="Zhou S."/>
            <person name="Childs K.L."/>
            <person name="Davidson R.M."/>
            <person name="Lin H."/>
            <person name="Quesada-Ocampo L."/>
            <person name="Vaillancourt B."/>
            <person name="Sakai H."/>
            <person name="Lee S.S."/>
            <person name="Kim J."/>
            <person name="Numa H."/>
            <person name="Itoh T."/>
            <person name="Buell C.R."/>
            <person name="Matsumoto T."/>
        </authorList>
    </citation>
    <scope>NUCLEOTIDE SEQUENCE [LARGE SCALE GENOMIC DNA]</scope>
    <source>
        <strain evidence="3">cv. Nipponbare</strain>
    </source>
</reference>
<accession>A0A0P0X4M3</accession>
<feature type="region of interest" description="Disordered" evidence="1">
    <location>
        <begin position="92"/>
        <end position="115"/>
    </location>
</feature>
<evidence type="ECO:0000256" key="1">
    <source>
        <dbReference type="SAM" id="MobiDB-lite"/>
    </source>
</evidence>
<dbReference type="EMBL" id="AP014963">
    <property type="protein sequence ID" value="BAT00916.1"/>
    <property type="molecule type" value="Genomic_DNA"/>
</dbReference>